<reference evidence="2" key="1">
    <citation type="submission" date="2023-03" db="EMBL/GenBank/DDBJ databases">
        <authorList>
            <person name="Julca I."/>
        </authorList>
    </citation>
    <scope>NUCLEOTIDE SEQUENCE</scope>
</reference>
<protein>
    <submittedName>
        <fullName evidence="2">OLC1v1007905C1</fullName>
    </submittedName>
</protein>
<feature type="region of interest" description="Disordered" evidence="1">
    <location>
        <begin position="1"/>
        <end position="111"/>
    </location>
</feature>
<dbReference type="Gene3D" id="3.60.10.10">
    <property type="entry name" value="Endonuclease/exonuclease/phosphatase"/>
    <property type="match status" value="1"/>
</dbReference>
<keyword evidence="3" id="KW-1185">Reference proteome</keyword>
<dbReference type="InterPro" id="IPR036691">
    <property type="entry name" value="Endo/exonu/phosph_ase_sf"/>
</dbReference>
<gene>
    <name evidence="2" type="ORF">OLC1_LOCUS16438</name>
</gene>
<feature type="compositionally biased region" description="Basic and acidic residues" evidence="1">
    <location>
        <begin position="495"/>
        <end position="531"/>
    </location>
</feature>
<evidence type="ECO:0000313" key="3">
    <source>
        <dbReference type="Proteomes" id="UP001161247"/>
    </source>
</evidence>
<feature type="region of interest" description="Disordered" evidence="1">
    <location>
        <begin position="418"/>
        <end position="439"/>
    </location>
</feature>
<dbReference type="PANTHER" id="PTHR33710">
    <property type="entry name" value="BNAC02G09200D PROTEIN"/>
    <property type="match status" value="1"/>
</dbReference>
<sequence>MCNRPTTSLMQLPSAMAKKAKKKGETERTEAQGQKPVEKEWQSKASSSKCQSEAKEEQRVNVTGGKNEIQGKTKDKETVRRESHKTVASGKSSSKPQEEKPSDDEGIQIMNHKRVKITEGRRNVTGKRIMMGDFNCMRKAEERIGGTYGISPDTEFNKMIETNKLWEMKVNGGRFTWSNKQLGDMRILSRIDRIMVNEEWLQKFPEAYANVLPAGISDRNAFLIRWGDQVYASRNGYNSGFYKKAWSIVEEDVCDVVLEFFKTGRRSSPSYRETMMNGKWDPEFNSFEDEEEIDILDDDVMFDLGGSIPKAITSDRVEEQLARFWKDVLVVRLIGKTVKNFEAFKRRLRSLWWSTKGFSTLDQQNGYHLSPIKGSETKLEQRISVAGDGVPTSGTKDHGEPHLGEWVYAKTRRARPLQQGAQAQVGKFSTSRNNSGSRFDMLSNLEETDIDLPGKVAGNLEERINPDKTRFKNQSESQLGPMRLKLHEGVPEEYEWKSKEEAEGSQRSHYQWDKARSDNFIDENGKEPRPPDDDEGGLGPRMTQDDDQEPNQIPEERCVMDEDTDKSSVSPISN</sequence>
<dbReference type="EMBL" id="OX459123">
    <property type="protein sequence ID" value="CAI9108335.1"/>
    <property type="molecule type" value="Genomic_DNA"/>
</dbReference>
<dbReference type="AlphaFoldDB" id="A0AAV1DKJ2"/>
<feature type="compositionally biased region" description="Basic and acidic residues" evidence="1">
    <location>
        <begin position="23"/>
        <end position="42"/>
    </location>
</feature>
<dbReference type="PANTHER" id="PTHR33710:SF64">
    <property type="entry name" value="ENDONUCLEASE_EXONUCLEASE_PHOSPHATASE DOMAIN-CONTAINING PROTEIN"/>
    <property type="match status" value="1"/>
</dbReference>
<dbReference type="Proteomes" id="UP001161247">
    <property type="component" value="Chromosome 6"/>
</dbReference>
<feature type="compositionally biased region" description="Polar residues" evidence="1">
    <location>
        <begin position="1"/>
        <end position="11"/>
    </location>
</feature>
<feature type="compositionally biased region" description="Basic and acidic residues" evidence="1">
    <location>
        <begin position="69"/>
        <end position="85"/>
    </location>
</feature>
<feature type="region of interest" description="Disordered" evidence="1">
    <location>
        <begin position="495"/>
        <end position="574"/>
    </location>
</feature>
<organism evidence="2 3">
    <name type="scientific">Oldenlandia corymbosa var. corymbosa</name>
    <dbReference type="NCBI Taxonomy" id="529605"/>
    <lineage>
        <taxon>Eukaryota</taxon>
        <taxon>Viridiplantae</taxon>
        <taxon>Streptophyta</taxon>
        <taxon>Embryophyta</taxon>
        <taxon>Tracheophyta</taxon>
        <taxon>Spermatophyta</taxon>
        <taxon>Magnoliopsida</taxon>
        <taxon>eudicotyledons</taxon>
        <taxon>Gunneridae</taxon>
        <taxon>Pentapetalae</taxon>
        <taxon>asterids</taxon>
        <taxon>lamiids</taxon>
        <taxon>Gentianales</taxon>
        <taxon>Rubiaceae</taxon>
        <taxon>Rubioideae</taxon>
        <taxon>Spermacoceae</taxon>
        <taxon>Hedyotis-Oldenlandia complex</taxon>
        <taxon>Oldenlandia</taxon>
    </lineage>
</organism>
<name>A0AAV1DKJ2_OLDCO</name>
<dbReference type="SUPFAM" id="SSF56219">
    <property type="entry name" value="DNase I-like"/>
    <property type="match status" value="1"/>
</dbReference>
<proteinExistence type="predicted"/>
<accession>A0AAV1DKJ2</accession>
<evidence type="ECO:0000256" key="1">
    <source>
        <dbReference type="SAM" id="MobiDB-lite"/>
    </source>
</evidence>
<feature type="compositionally biased region" description="Polar residues" evidence="1">
    <location>
        <begin position="419"/>
        <end position="437"/>
    </location>
</feature>
<evidence type="ECO:0000313" key="2">
    <source>
        <dbReference type="EMBL" id="CAI9108335.1"/>
    </source>
</evidence>